<proteinExistence type="predicted"/>
<evidence type="ECO:0000313" key="3">
    <source>
        <dbReference type="EMBL" id="GEX58173.1"/>
    </source>
</evidence>
<dbReference type="InterPro" id="IPR036875">
    <property type="entry name" value="Znf_CCHC_sf"/>
</dbReference>
<name>A0A699H8Y2_TANCI</name>
<feature type="region of interest" description="Disordered" evidence="1">
    <location>
        <begin position="151"/>
        <end position="173"/>
    </location>
</feature>
<accession>A0A699H8Y2</accession>
<feature type="compositionally biased region" description="Polar residues" evidence="1">
    <location>
        <begin position="157"/>
        <end position="169"/>
    </location>
</feature>
<gene>
    <name evidence="3" type="ORF">Tci_330148</name>
</gene>
<dbReference type="Pfam" id="PF00098">
    <property type="entry name" value="zf-CCHC"/>
    <property type="match status" value="1"/>
</dbReference>
<reference evidence="3" key="1">
    <citation type="journal article" date="2019" name="Sci. Rep.">
        <title>Draft genome of Tanacetum cinerariifolium, the natural source of mosquito coil.</title>
        <authorList>
            <person name="Yamashiro T."/>
            <person name="Shiraishi A."/>
            <person name="Satake H."/>
            <person name="Nakayama K."/>
        </authorList>
    </citation>
    <scope>NUCLEOTIDE SEQUENCE</scope>
</reference>
<feature type="domain" description="CCHC-type" evidence="2">
    <location>
        <begin position="198"/>
        <end position="211"/>
    </location>
</feature>
<dbReference type="AlphaFoldDB" id="A0A699H8Y2"/>
<dbReference type="GO" id="GO:0003676">
    <property type="term" value="F:nucleic acid binding"/>
    <property type="evidence" value="ECO:0007669"/>
    <property type="project" value="InterPro"/>
</dbReference>
<organism evidence="3">
    <name type="scientific">Tanacetum cinerariifolium</name>
    <name type="common">Dalmatian daisy</name>
    <name type="synonym">Chrysanthemum cinerariifolium</name>
    <dbReference type="NCBI Taxonomy" id="118510"/>
    <lineage>
        <taxon>Eukaryota</taxon>
        <taxon>Viridiplantae</taxon>
        <taxon>Streptophyta</taxon>
        <taxon>Embryophyta</taxon>
        <taxon>Tracheophyta</taxon>
        <taxon>Spermatophyta</taxon>
        <taxon>Magnoliopsida</taxon>
        <taxon>eudicotyledons</taxon>
        <taxon>Gunneridae</taxon>
        <taxon>Pentapetalae</taxon>
        <taxon>asterids</taxon>
        <taxon>campanulids</taxon>
        <taxon>Asterales</taxon>
        <taxon>Asteraceae</taxon>
        <taxon>Asteroideae</taxon>
        <taxon>Anthemideae</taxon>
        <taxon>Anthemidinae</taxon>
        <taxon>Tanacetum</taxon>
    </lineage>
</organism>
<dbReference type="InterPro" id="IPR001878">
    <property type="entry name" value="Znf_CCHC"/>
</dbReference>
<dbReference type="GO" id="GO:0008270">
    <property type="term" value="F:zinc ion binding"/>
    <property type="evidence" value="ECO:0007669"/>
    <property type="project" value="InterPro"/>
</dbReference>
<protein>
    <recommendedName>
        <fullName evidence="2">CCHC-type domain-containing protein</fullName>
    </recommendedName>
</protein>
<sequence>MHSRSPYTPTTIIITAVSTTDNAPVVLEQTTVETILNMSPENRAHYKSEKETIHLLLTGTGDEIYSTVDACKTALEMWEAIERLQQEWSRFVTILKQQQELDKVPYHKFFDILKQYQKEVNKIHAEKIAKNANPLALVAASQPHTDPYYQAPKSHKSYATTSKESPQTKSHFRNQRTVAIVRARETVGSQVVQQTGIQCFNCKQFGHFAKESRKPKRIKDFTYHKEKMLLCKQAEKGVPLQAEQSDWLVDTDEEIDERELEAY</sequence>
<evidence type="ECO:0000259" key="2">
    <source>
        <dbReference type="Pfam" id="PF00098"/>
    </source>
</evidence>
<dbReference type="SUPFAM" id="SSF57756">
    <property type="entry name" value="Retrovirus zinc finger-like domains"/>
    <property type="match status" value="1"/>
</dbReference>
<dbReference type="Gene3D" id="4.10.60.10">
    <property type="entry name" value="Zinc finger, CCHC-type"/>
    <property type="match status" value="1"/>
</dbReference>
<evidence type="ECO:0000256" key="1">
    <source>
        <dbReference type="SAM" id="MobiDB-lite"/>
    </source>
</evidence>
<comment type="caution">
    <text evidence="3">The sequence shown here is derived from an EMBL/GenBank/DDBJ whole genome shotgun (WGS) entry which is preliminary data.</text>
</comment>
<dbReference type="EMBL" id="BKCJ010116961">
    <property type="protein sequence ID" value="GEX58173.1"/>
    <property type="molecule type" value="Genomic_DNA"/>
</dbReference>